<sequence>MSKAVVRNINININGKEVVNSLNGITKGLRETNRDLRNLNKSDADYTEQLKKHQDRIVELKAKQKEFTAEIYSTSKALKDSKKDLDAGAFSYQNFVNALTSGDIQGVKEEYELLRNGISNVTKQLLAFIATPIGAALTLLTGIVVVTKYWYDYNVEMEKATRLMQQFTSLTGEALEMATVRTKAFAEVANEDLKKVANTVNAVAKAYKIDYLSALELVENGYVRGGKAADDFFDNASEYVVHFKNAGYTAKEFFSILEEGAKSGTYKDKLVDTIKEMDIRLKEMTKSASDALTAAFGSGFTTKLANGVKTGTISTKEALILINKEADKVGLNFQQKQQLVADVFGSMGEDAGGFEAVIKAINDGLEKTDRKLTDVEAAQLRVIKATEELDIQISKLFNTTGGGFETLIADTKVWVLNWLAKMVRGFHNLTILAGAFNGTVATIIITIQEASKAFLGFSEVGKKAWDLDFGGAADAFKKHFNNVSNIIKAGKETVKQVLSEAGKEIQSNYYTGTINGWGSDDFGNEDGKGNGGKGGNKVDKKAEEKAKREREKAIEAEKKKHEALKALFDKAEEEIDEILRQSLEQRELLRLKGLEREEAAITNKYANEIKKQQENIAAMKAVDVKKTAEEIAKIQAHTDRLKELEATRDAELEAARAQRSEEYRLQAEELAEENRISKEEQEYERRAEAATTEEERQFILLEKAREISLLEIDIEREKELAKVEAVEGAEELKNQIRQKYAYQEQKVRADFDKAERTLRSNQVDWTRLTEEQKLNSVKGALNSAAEAFNEGSGAWKATKIAETVITTYQSATNAFNSLSGIPIVGPALGAAAAALAVVSGIKNVQKISSTPLQKMPTHYHGGPTGNKGIGMSDEYGQLTGMVHANEWVAPAFMAQSPRYAPIIDWLDNERQMQLNGVSGSVANPFFDNPVFSMLTGTLMQLNGNLENGIVAKSFFGYEELEKMDKLLKELQQTKNNAIISE</sequence>
<dbReference type="PANTHER" id="PTHR23159">
    <property type="entry name" value="CENTROSOMAL PROTEIN 2"/>
    <property type="match status" value="1"/>
</dbReference>
<evidence type="ECO:0000313" key="6">
    <source>
        <dbReference type="Proteomes" id="UP000325141"/>
    </source>
</evidence>
<reference evidence="5 6" key="1">
    <citation type="submission" date="2019-09" db="EMBL/GenBank/DDBJ databases">
        <title>Genome sequence and assembly of Flavobacterium sp.</title>
        <authorList>
            <person name="Chhetri G."/>
        </authorList>
    </citation>
    <scope>NUCLEOTIDE SEQUENCE [LARGE SCALE GENOMIC DNA]</scope>
    <source>
        <strain evidence="5 6">SNL9</strain>
    </source>
</reference>
<gene>
    <name evidence="5" type="ORF">F0460_13340</name>
</gene>
<dbReference type="InterPro" id="IPR010090">
    <property type="entry name" value="Phage_tape_meas"/>
</dbReference>
<evidence type="ECO:0000259" key="4">
    <source>
        <dbReference type="Pfam" id="PF10145"/>
    </source>
</evidence>
<proteinExistence type="predicted"/>
<dbReference type="AlphaFoldDB" id="A0A5M6CFX9"/>
<feature type="compositionally biased region" description="Basic and acidic residues" evidence="2">
    <location>
        <begin position="536"/>
        <end position="556"/>
    </location>
</feature>
<keyword evidence="3" id="KW-0812">Transmembrane</keyword>
<feature type="domain" description="Phage tail tape measure protein" evidence="4">
    <location>
        <begin position="161"/>
        <end position="345"/>
    </location>
</feature>
<evidence type="ECO:0000313" key="5">
    <source>
        <dbReference type="EMBL" id="KAA5532822.1"/>
    </source>
</evidence>
<keyword evidence="6" id="KW-1185">Reference proteome</keyword>
<feature type="region of interest" description="Disordered" evidence="2">
    <location>
        <begin position="521"/>
        <end position="556"/>
    </location>
</feature>
<dbReference type="PANTHER" id="PTHR23159:SF31">
    <property type="entry name" value="CENTROSOME-ASSOCIATED PROTEIN CEP250 ISOFORM X1"/>
    <property type="match status" value="1"/>
</dbReference>
<evidence type="ECO:0000256" key="2">
    <source>
        <dbReference type="SAM" id="MobiDB-lite"/>
    </source>
</evidence>
<evidence type="ECO:0000256" key="1">
    <source>
        <dbReference type="SAM" id="Coils"/>
    </source>
</evidence>
<protein>
    <recommendedName>
        <fullName evidence="4">Phage tail tape measure protein domain-containing protein</fullName>
    </recommendedName>
</protein>
<comment type="caution">
    <text evidence="5">The sequence shown here is derived from an EMBL/GenBank/DDBJ whole genome shotgun (WGS) entry which is preliminary data.</text>
</comment>
<dbReference type="Pfam" id="PF10145">
    <property type="entry name" value="PhageMin_Tail"/>
    <property type="match status" value="1"/>
</dbReference>
<evidence type="ECO:0000256" key="3">
    <source>
        <dbReference type="SAM" id="Phobius"/>
    </source>
</evidence>
<keyword evidence="3" id="KW-1133">Transmembrane helix</keyword>
<dbReference type="RefSeq" id="WP_150014061.1">
    <property type="nucleotide sequence ID" value="NZ_VWSG01000011.1"/>
</dbReference>
<keyword evidence="3" id="KW-0472">Membrane</keyword>
<organism evidence="5 6">
    <name type="scientific">Paenimyroides baculatum</name>
    <dbReference type="NCBI Taxonomy" id="2608000"/>
    <lineage>
        <taxon>Bacteria</taxon>
        <taxon>Pseudomonadati</taxon>
        <taxon>Bacteroidota</taxon>
        <taxon>Flavobacteriia</taxon>
        <taxon>Flavobacteriales</taxon>
        <taxon>Flavobacteriaceae</taxon>
        <taxon>Paenimyroides</taxon>
    </lineage>
</organism>
<feature type="transmembrane region" description="Helical" evidence="3">
    <location>
        <begin position="125"/>
        <end position="151"/>
    </location>
</feature>
<name>A0A5M6CFX9_9FLAO</name>
<feature type="coiled-coil region" evidence="1">
    <location>
        <begin position="29"/>
        <end position="70"/>
    </location>
</feature>
<dbReference type="EMBL" id="VWSG01000011">
    <property type="protein sequence ID" value="KAA5532822.1"/>
    <property type="molecule type" value="Genomic_DNA"/>
</dbReference>
<accession>A0A5M6CFX9</accession>
<dbReference type="Proteomes" id="UP000325141">
    <property type="component" value="Unassembled WGS sequence"/>
</dbReference>
<keyword evidence="1" id="KW-0175">Coiled coil</keyword>